<evidence type="ECO:0000313" key="8">
    <source>
        <dbReference type="EMBL" id="EKX54001.1"/>
    </source>
</evidence>
<dbReference type="Proteomes" id="UP000011087">
    <property type="component" value="Unassembled WGS sequence"/>
</dbReference>
<evidence type="ECO:0000256" key="3">
    <source>
        <dbReference type="ARBA" id="ARBA00022763"/>
    </source>
</evidence>
<keyword evidence="2" id="KW-0677">Repeat</keyword>
<dbReference type="AlphaFoldDB" id="L1JZI3"/>
<dbReference type="OrthoDB" id="25840at2759"/>
<accession>L1JZI3</accession>
<dbReference type="GO" id="GO:0000012">
    <property type="term" value="P:single strand break repair"/>
    <property type="evidence" value="ECO:0007669"/>
    <property type="project" value="InterPro"/>
</dbReference>
<dbReference type="KEGG" id="gtt:GUITHDRAFT_100252"/>
<dbReference type="GO" id="GO:0006284">
    <property type="term" value="P:base-excision repair"/>
    <property type="evidence" value="ECO:0007669"/>
    <property type="project" value="InterPro"/>
</dbReference>
<dbReference type="SMART" id="SM00292">
    <property type="entry name" value="BRCT"/>
    <property type="match status" value="1"/>
</dbReference>
<proteinExistence type="predicted"/>
<sequence length="251" mass="26985">MIGLASVKIRTEEHQSIPAVPASPDKKPMEAMQESPCSVDQHSSTFTAGATNNAETSRHSAATPQTNRARDSSRSGSNSSTSPGQNDRSVGKNSGGQVAKKATDALDLTQPSQRSSKQASTEDRKNNSEAGKRLKPNASAESEKSQEQAAKSSAKRRKEGKSANILPLNGVYISISGIENPSRAQLREQALSLGARYAPQWLSGCTHLICAFPNTPKYREAKKDGGVVVEASWLNDCAREQRKLPTSKYEM</sequence>
<dbReference type="InterPro" id="IPR045080">
    <property type="entry name" value="BRCT_XRCC1_rpt1"/>
</dbReference>
<dbReference type="PANTHER" id="PTHR11370:SF5">
    <property type="entry name" value="DNA REPAIR PROTEIN XRCC1"/>
    <property type="match status" value="1"/>
</dbReference>
<comment type="subcellular location">
    <subcellularLocation>
        <location evidence="1">Nucleus</location>
    </subcellularLocation>
</comment>
<dbReference type="EnsemblProtists" id="EKX54001">
    <property type="protein sequence ID" value="EKX54001"/>
    <property type="gene ID" value="GUITHDRAFT_100252"/>
</dbReference>
<keyword evidence="5" id="KW-0539">Nucleus</keyword>
<dbReference type="GeneID" id="17310793"/>
<feature type="compositionally biased region" description="Basic and acidic residues" evidence="6">
    <location>
        <begin position="120"/>
        <end position="132"/>
    </location>
</feature>
<dbReference type="STRING" id="905079.L1JZI3"/>
<reference evidence="8 10" key="1">
    <citation type="journal article" date="2012" name="Nature">
        <title>Algal genomes reveal evolutionary mosaicism and the fate of nucleomorphs.</title>
        <authorList>
            <consortium name="DOE Joint Genome Institute"/>
            <person name="Curtis B.A."/>
            <person name="Tanifuji G."/>
            <person name="Burki F."/>
            <person name="Gruber A."/>
            <person name="Irimia M."/>
            <person name="Maruyama S."/>
            <person name="Arias M.C."/>
            <person name="Ball S.G."/>
            <person name="Gile G.H."/>
            <person name="Hirakawa Y."/>
            <person name="Hopkins J.F."/>
            <person name="Kuo A."/>
            <person name="Rensing S.A."/>
            <person name="Schmutz J."/>
            <person name="Symeonidi A."/>
            <person name="Elias M."/>
            <person name="Eveleigh R.J."/>
            <person name="Herman E.K."/>
            <person name="Klute M.J."/>
            <person name="Nakayama T."/>
            <person name="Obornik M."/>
            <person name="Reyes-Prieto A."/>
            <person name="Armbrust E.V."/>
            <person name="Aves S.J."/>
            <person name="Beiko R.G."/>
            <person name="Coutinho P."/>
            <person name="Dacks J.B."/>
            <person name="Durnford D.G."/>
            <person name="Fast N.M."/>
            <person name="Green B.R."/>
            <person name="Grisdale C.J."/>
            <person name="Hempel F."/>
            <person name="Henrissat B."/>
            <person name="Hoppner M.P."/>
            <person name="Ishida K."/>
            <person name="Kim E."/>
            <person name="Koreny L."/>
            <person name="Kroth P.G."/>
            <person name="Liu Y."/>
            <person name="Malik S.B."/>
            <person name="Maier U.G."/>
            <person name="McRose D."/>
            <person name="Mock T."/>
            <person name="Neilson J.A."/>
            <person name="Onodera N.T."/>
            <person name="Poole A.M."/>
            <person name="Pritham E.J."/>
            <person name="Richards T.A."/>
            <person name="Rocap G."/>
            <person name="Roy S.W."/>
            <person name="Sarai C."/>
            <person name="Schaack S."/>
            <person name="Shirato S."/>
            <person name="Slamovits C.H."/>
            <person name="Spencer D.F."/>
            <person name="Suzuki S."/>
            <person name="Worden A.Z."/>
            <person name="Zauner S."/>
            <person name="Barry K."/>
            <person name="Bell C."/>
            <person name="Bharti A.K."/>
            <person name="Crow J.A."/>
            <person name="Grimwood J."/>
            <person name="Kramer R."/>
            <person name="Lindquist E."/>
            <person name="Lucas S."/>
            <person name="Salamov A."/>
            <person name="McFadden G.I."/>
            <person name="Lane C.E."/>
            <person name="Keeling P.J."/>
            <person name="Gray M.W."/>
            <person name="Grigoriev I.V."/>
            <person name="Archibald J.M."/>
        </authorList>
    </citation>
    <scope>NUCLEOTIDE SEQUENCE</scope>
    <source>
        <strain evidence="8 10">CCMP2712</strain>
    </source>
</reference>
<dbReference type="CDD" id="cd17725">
    <property type="entry name" value="BRCT_XRCC1_rpt1"/>
    <property type="match status" value="1"/>
</dbReference>
<evidence type="ECO:0000256" key="4">
    <source>
        <dbReference type="ARBA" id="ARBA00023204"/>
    </source>
</evidence>
<dbReference type="Pfam" id="PF00533">
    <property type="entry name" value="BRCT"/>
    <property type="match status" value="1"/>
</dbReference>
<evidence type="ECO:0000256" key="1">
    <source>
        <dbReference type="ARBA" id="ARBA00004123"/>
    </source>
</evidence>
<keyword evidence="3" id="KW-0227">DNA damage</keyword>
<dbReference type="HOGENOM" id="CLU_1108816_0_0_1"/>
<dbReference type="PROSITE" id="PS50172">
    <property type="entry name" value="BRCT"/>
    <property type="match status" value="1"/>
</dbReference>
<feature type="region of interest" description="Disordered" evidence="6">
    <location>
        <begin position="1"/>
        <end position="161"/>
    </location>
</feature>
<feature type="compositionally biased region" description="Polar residues" evidence="6">
    <location>
        <begin position="83"/>
        <end position="96"/>
    </location>
</feature>
<dbReference type="PANTHER" id="PTHR11370">
    <property type="entry name" value="DNA-REPAIR PROTEIN XRCC1"/>
    <property type="match status" value="1"/>
</dbReference>
<dbReference type="eggNOG" id="KOG3226">
    <property type="taxonomic scope" value="Eukaryota"/>
</dbReference>
<keyword evidence="4" id="KW-0234">DNA repair</keyword>
<evidence type="ECO:0000259" key="7">
    <source>
        <dbReference type="PROSITE" id="PS50172"/>
    </source>
</evidence>
<name>L1JZI3_GUITC</name>
<feature type="domain" description="BRCT" evidence="7">
    <location>
        <begin position="163"/>
        <end position="251"/>
    </location>
</feature>
<protein>
    <submittedName>
        <fullName evidence="8">XRCC1 in base excision repair</fullName>
    </submittedName>
</protein>
<evidence type="ECO:0000313" key="10">
    <source>
        <dbReference type="Proteomes" id="UP000011087"/>
    </source>
</evidence>
<evidence type="ECO:0000313" key="9">
    <source>
        <dbReference type="EnsemblProtists" id="EKX54001"/>
    </source>
</evidence>
<dbReference type="GO" id="GO:0003684">
    <property type="term" value="F:damaged DNA binding"/>
    <property type="evidence" value="ECO:0007669"/>
    <property type="project" value="InterPro"/>
</dbReference>
<dbReference type="InterPro" id="IPR001357">
    <property type="entry name" value="BRCT_dom"/>
</dbReference>
<evidence type="ECO:0000256" key="6">
    <source>
        <dbReference type="SAM" id="MobiDB-lite"/>
    </source>
</evidence>
<keyword evidence="10" id="KW-1185">Reference proteome</keyword>
<dbReference type="PaxDb" id="55529-EKX54001"/>
<dbReference type="InterPro" id="IPR036420">
    <property type="entry name" value="BRCT_dom_sf"/>
</dbReference>
<dbReference type="EMBL" id="JH992968">
    <property type="protein sequence ID" value="EKX54001.1"/>
    <property type="molecule type" value="Genomic_DNA"/>
</dbReference>
<dbReference type="SUPFAM" id="SSF52113">
    <property type="entry name" value="BRCT domain"/>
    <property type="match status" value="1"/>
</dbReference>
<dbReference type="GO" id="GO:0006303">
    <property type="term" value="P:double-strand break repair via nonhomologous end joining"/>
    <property type="evidence" value="ECO:0007669"/>
    <property type="project" value="InterPro"/>
</dbReference>
<reference evidence="10" key="2">
    <citation type="submission" date="2012-11" db="EMBL/GenBank/DDBJ databases">
        <authorList>
            <person name="Kuo A."/>
            <person name="Curtis B.A."/>
            <person name="Tanifuji G."/>
            <person name="Burki F."/>
            <person name="Gruber A."/>
            <person name="Irimia M."/>
            <person name="Maruyama S."/>
            <person name="Arias M.C."/>
            <person name="Ball S.G."/>
            <person name="Gile G.H."/>
            <person name="Hirakawa Y."/>
            <person name="Hopkins J.F."/>
            <person name="Rensing S.A."/>
            <person name="Schmutz J."/>
            <person name="Symeonidi A."/>
            <person name="Elias M."/>
            <person name="Eveleigh R.J."/>
            <person name="Herman E.K."/>
            <person name="Klute M.J."/>
            <person name="Nakayama T."/>
            <person name="Obornik M."/>
            <person name="Reyes-Prieto A."/>
            <person name="Armbrust E.V."/>
            <person name="Aves S.J."/>
            <person name="Beiko R.G."/>
            <person name="Coutinho P."/>
            <person name="Dacks J.B."/>
            <person name="Durnford D.G."/>
            <person name="Fast N.M."/>
            <person name="Green B.R."/>
            <person name="Grisdale C."/>
            <person name="Hempe F."/>
            <person name="Henrissat B."/>
            <person name="Hoppner M.P."/>
            <person name="Ishida K.-I."/>
            <person name="Kim E."/>
            <person name="Koreny L."/>
            <person name="Kroth P.G."/>
            <person name="Liu Y."/>
            <person name="Malik S.-B."/>
            <person name="Maier U.G."/>
            <person name="McRose D."/>
            <person name="Mock T."/>
            <person name="Neilson J.A."/>
            <person name="Onodera N.T."/>
            <person name="Poole A.M."/>
            <person name="Pritham E.J."/>
            <person name="Richards T.A."/>
            <person name="Rocap G."/>
            <person name="Roy S.W."/>
            <person name="Sarai C."/>
            <person name="Schaack S."/>
            <person name="Shirato S."/>
            <person name="Slamovits C.H."/>
            <person name="Spencer D.F."/>
            <person name="Suzuki S."/>
            <person name="Worden A.Z."/>
            <person name="Zauner S."/>
            <person name="Barry K."/>
            <person name="Bell C."/>
            <person name="Bharti A.K."/>
            <person name="Crow J.A."/>
            <person name="Grimwood J."/>
            <person name="Kramer R."/>
            <person name="Lindquist E."/>
            <person name="Lucas S."/>
            <person name="Salamov A."/>
            <person name="McFadden G.I."/>
            <person name="Lane C.E."/>
            <person name="Keeling P.J."/>
            <person name="Gray M.W."/>
            <person name="Grigoriev I.V."/>
            <person name="Archibald J.M."/>
        </authorList>
    </citation>
    <scope>NUCLEOTIDE SEQUENCE</scope>
    <source>
        <strain evidence="10">CCMP2712</strain>
    </source>
</reference>
<feature type="compositionally biased region" description="Polar residues" evidence="6">
    <location>
        <begin position="35"/>
        <end position="67"/>
    </location>
</feature>
<reference evidence="9" key="3">
    <citation type="submission" date="2015-06" db="UniProtKB">
        <authorList>
            <consortium name="EnsemblProtists"/>
        </authorList>
    </citation>
    <scope>IDENTIFICATION</scope>
</reference>
<dbReference type="GO" id="GO:0005634">
    <property type="term" value="C:nucleus"/>
    <property type="evidence" value="ECO:0007669"/>
    <property type="project" value="UniProtKB-SubCell"/>
</dbReference>
<evidence type="ECO:0000256" key="2">
    <source>
        <dbReference type="ARBA" id="ARBA00022737"/>
    </source>
</evidence>
<feature type="compositionally biased region" description="Polar residues" evidence="6">
    <location>
        <begin position="109"/>
        <end position="119"/>
    </location>
</feature>
<organism evidence="8">
    <name type="scientific">Guillardia theta (strain CCMP2712)</name>
    <name type="common">Cryptophyte</name>
    <dbReference type="NCBI Taxonomy" id="905079"/>
    <lineage>
        <taxon>Eukaryota</taxon>
        <taxon>Cryptophyceae</taxon>
        <taxon>Pyrenomonadales</taxon>
        <taxon>Geminigeraceae</taxon>
        <taxon>Guillardia</taxon>
    </lineage>
</organism>
<evidence type="ECO:0000256" key="5">
    <source>
        <dbReference type="ARBA" id="ARBA00023242"/>
    </source>
</evidence>
<dbReference type="Gene3D" id="3.40.50.10190">
    <property type="entry name" value="BRCT domain"/>
    <property type="match status" value="1"/>
</dbReference>
<dbReference type="RefSeq" id="XP_005840981.1">
    <property type="nucleotide sequence ID" value="XM_005840924.1"/>
</dbReference>
<gene>
    <name evidence="8" type="primary">XRCC1</name>
    <name evidence="8" type="ORF">GUITHDRAFT_100252</name>
</gene>